<dbReference type="EMBL" id="CALLCH030000011">
    <property type="protein sequence ID" value="CAI4214295.1"/>
    <property type="molecule type" value="Genomic_DNA"/>
</dbReference>
<dbReference type="InterPro" id="IPR027417">
    <property type="entry name" value="P-loop_NTPase"/>
</dbReference>
<dbReference type="GO" id="GO:0048312">
    <property type="term" value="P:intracellular distribution of mitochondria"/>
    <property type="evidence" value="ECO:0007669"/>
    <property type="project" value="TreeGrafter"/>
</dbReference>
<dbReference type="GO" id="GO:0016559">
    <property type="term" value="P:peroxisome fission"/>
    <property type="evidence" value="ECO:0007669"/>
    <property type="project" value="TreeGrafter"/>
</dbReference>
<dbReference type="InterPro" id="IPR030381">
    <property type="entry name" value="G_DYNAMIN_dom"/>
</dbReference>
<evidence type="ECO:0000259" key="1">
    <source>
        <dbReference type="PROSITE" id="PS51718"/>
    </source>
</evidence>
<dbReference type="InterPro" id="IPR045063">
    <property type="entry name" value="Dynamin_N"/>
</dbReference>
<dbReference type="SMART" id="SM00053">
    <property type="entry name" value="DYNc"/>
    <property type="match status" value="1"/>
</dbReference>
<organism evidence="2 3">
    <name type="scientific">Parascedosporium putredinis</name>
    <dbReference type="NCBI Taxonomy" id="1442378"/>
    <lineage>
        <taxon>Eukaryota</taxon>
        <taxon>Fungi</taxon>
        <taxon>Dikarya</taxon>
        <taxon>Ascomycota</taxon>
        <taxon>Pezizomycotina</taxon>
        <taxon>Sordariomycetes</taxon>
        <taxon>Hypocreomycetidae</taxon>
        <taxon>Microascales</taxon>
        <taxon>Microascaceae</taxon>
        <taxon>Parascedosporium</taxon>
    </lineage>
</organism>
<dbReference type="InterPro" id="IPR001401">
    <property type="entry name" value="Dynamin_GTPase"/>
</dbReference>
<gene>
    <name evidence="2" type="ORF">PPNO1_LOCUS4026</name>
</gene>
<dbReference type="GO" id="GO:0005739">
    <property type="term" value="C:mitochondrion"/>
    <property type="evidence" value="ECO:0007669"/>
    <property type="project" value="TreeGrafter"/>
</dbReference>
<dbReference type="GO" id="GO:0003924">
    <property type="term" value="F:GTPase activity"/>
    <property type="evidence" value="ECO:0007669"/>
    <property type="project" value="InterPro"/>
</dbReference>
<accession>A0A9P1MB37</accession>
<dbReference type="OrthoDB" id="415706at2759"/>
<dbReference type="AlphaFoldDB" id="A0A9P1MB37"/>
<protein>
    <recommendedName>
        <fullName evidence="1">Dynamin-type G domain-containing protein</fullName>
    </recommendedName>
</protein>
<feature type="domain" description="Dynamin-type G" evidence="1">
    <location>
        <begin position="33"/>
        <end position="226"/>
    </location>
</feature>
<reference evidence="2" key="1">
    <citation type="submission" date="2022-11" db="EMBL/GenBank/DDBJ databases">
        <authorList>
            <person name="Scott C."/>
            <person name="Bruce N."/>
        </authorList>
    </citation>
    <scope>NUCLEOTIDE SEQUENCE</scope>
</reference>
<dbReference type="Gene3D" id="3.40.50.300">
    <property type="entry name" value="P-loop containing nucleotide triphosphate hydrolases"/>
    <property type="match status" value="1"/>
</dbReference>
<comment type="caution">
    <text evidence="2">The sequence shown here is derived from an EMBL/GenBank/DDBJ whole genome shotgun (WGS) entry which is preliminary data.</text>
</comment>
<dbReference type="PANTHER" id="PTHR11566:SF21">
    <property type="entry name" value="DYNAMIN RELATED PROTEIN 1, ISOFORM A"/>
    <property type="match status" value="1"/>
</dbReference>
<dbReference type="InterPro" id="IPR022812">
    <property type="entry name" value="Dynamin"/>
</dbReference>
<dbReference type="GO" id="GO:0005525">
    <property type="term" value="F:GTP binding"/>
    <property type="evidence" value="ECO:0007669"/>
    <property type="project" value="InterPro"/>
</dbReference>
<dbReference type="Pfam" id="PF00350">
    <property type="entry name" value="Dynamin_N"/>
    <property type="match status" value="1"/>
</dbReference>
<dbReference type="PRINTS" id="PR00195">
    <property type="entry name" value="DYNAMIN"/>
</dbReference>
<name>A0A9P1MB37_9PEZI</name>
<dbReference type="SUPFAM" id="SSF52540">
    <property type="entry name" value="P-loop containing nucleoside triphosphate hydrolases"/>
    <property type="match status" value="1"/>
</dbReference>
<dbReference type="PROSITE" id="PS51718">
    <property type="entry name" value="G_DYNAMIN_2"/>
    <property type="match status" value="1"/>
</dbReference>
<dbReference type="GO" id="GO:0005874">
    <property type="term" value="C:microtubule"/>
    <property type="evidence" value="ECO:0007669"/>
    <property type="project" value="TreeGrafter"/>
</dbReference>
<dbReference type="GO" id="GO:0016020">
    <property type="term" value="C:membrane"/>
    <property type="evidence" value="ECO:0007669"/>
    <property type="project" value="TreeGrafter"/>
</dbReference>
<dbReference type="Proteomes" id="UP000838763">
    <property type="component" value="Unassembled WGS sequence"/>
</dbReference>
<dbReference type="PANTHER" id="PTHR11566">
    <property type="entry name" value="DYNAMIN"/>
    <property type="match status" value="1"/>
</dbReference>
<sequence>MQIPDNMPNLHSQRNSNLVDIVDSLRRQGIGHYINLPQIIVCGDQSSGKSSALEAISGVAFPAKDTVCTRFATELVLRRAPAESINVTIIPGEGRSHDERAKLASFKPAISSSQLELGDIIEEAKQPHLTIVDLPGLFRVGNREQAAQDSEVVRSLVLSYMKSERAVILAVVSAKSDFALQEVTHLARQLDPDGDRTLGLITKPDTLDPGSESEMYYLQLAQNKDF</sequence>
<dbReference type="GO" id="GO:0000266">
    <property type="term" value="P:mitochondrial fission"/>
    <property type="evidence" value="ECO:0007669"/>
    <property type="project" value="TreeGrafter"/>
</dbReference>
<keyword evidence="3" id="KW-1185">Reference proteome</keyword>
<proteinExistence type="predicted"/>
<evidence type="ECO:0000313" key="3">
    <source>
        <dbReference type="Proteomes" id="UP000838763"/>
    </source>
</evidence>
<dbReference type="CDD" id="cd08771">
    <property type="entry name" value="DLP_1"/>
    <property type="match status" value="1"/>
</dbReference>
<dbReference type="GO" id="GO:0006897">
    <property type="term" value="P:endocytosis"/>
    <property type="evidence" value="ECO:0007669"/>
    <property type="project" value="TreeGrafter"/>
</dbReference>
<dbReference type="GO" id="GO:0008017">
    <property type="term" value="F:microtubule binding"/>
    <property type="evidence" value="ECO:0007669"/>
    <property type="project" value="TreeGrafter"/>
</dbReference>
<evidence type="ECO:0000313" key="2">
    <source>
        <dbReference type="EMBL" id="CAI4214295.1"/>
    </source>
</evidence>